<dbReference type="EMBL" id="JAGSGD010000001">
    <property type="protein sequence ID" value="MBR7618635.1"/>
    <property type="molecule type" value="Genomic_DNA"/>
</dbReference>
<dbReference type="InterPro" id="IPR029055">
    <property type="entry name" value="Ntn_hydrolases_N"/>
</dbReference>
<organism evidence="2 3">
    <name type="scientific">Phenylobacterium glaciei</name>
    <dbReference type="NCBI Taxonomy" id="2803784"/>
    <lineage>
        <taxon>Bacteria</taxon>
        <taxon>Pseudomonadati</taxon>
        <taxon>Pseudomonadota</taxon>
        <taxon>Alphaproteobacteria</taxon>
        <taxon>Caulobacterales</taxon>
        <taxon>Caulobacteraceae</taxon>
        <taxon>Phenylobacterium</taxon>
    </lineage>
</organism>
<dbReference type="PANTHER" id="PTHR43881:SF1">
    <property type="entry name" value="GAMMA-GLUTAMYLTRANSPEPTIDASE (AFU_ORTHOLOGUE AFUA_4G13580)"/>
    <property type="match status" value="1"/>
</dbReference>
<evidence type="ECO:0000256" key="1">
    <source>
        <dbReference type="SAM" id="MobiDB-lite"/>
    </source>
</evidence>
<gene>
    <name evidence="2" type="ORF">JKL49_04475</name>
</gene>
<keyword evidence="3" id="KW-1185">Reference proteome</keyword>
<dbReference type="Gene3D" id="3.60.20.40">
    <property type="match status" value="1"/>
</dbReference>
<sequence>MLGQPNARPPGFSQRRMSPSLGQGGMVAAAHPLTVATALAVLKAGGNAVDAAIAGGLTAAVVMPEMCGLGGDLFAIVHAPGQAPVAVLGSGVSPRSATLEQMRAHGDPSPTGVKMPFRGPLSVGTPGMVHAFGALLERFGSRPLSELAQAAIGYADGFPITPLGVHFIATSADLLRQYPASAAVFLLGGEVPKVGRVLRQPDLARTLRTLAAQGTQAFYNGDIADRIAAFMAAQGGALSADDLVRHETVLEPPIATTFRGHTVFQTGLPSQGMILLEALNIAEQASGPALARGDAAAIHLLAEAVKLAYADRLGFAQDPAFGNPHLETLLSKAWAEKRFAAIDPDKAAPTVPAGGMNDGDTTYFCVADGQGMMVSLIQSVSSNFGSGVVAGDTGVVLNNRAGRGFSLEDGHPNLFAPGKKTMNTLNCYSVADASGTPVLVGGTPGGDGQPQWNLQTLVALIDGGLDVQAAIEAPRWTVWPGTDPSTLPNPYELQIESRVGDSVLAELEARGHTLRRFSAWGGGGAAQAIARDPLTGVLAGGSDPRAEGLALGF</sequence>
<proteinExistence type="predicted"/>
<dbReference type="InterPro" id="IPR043138">
    <property type="entry name" value="GGT_lsub"/>
</dbReference>
<protein>
    <submittedName>
        <fullName evidence="2">Gamma-glutamyltransferase family protein</fullName>
    </submittedName>
</protein>
<evidence type="ECO:0000313" key="3">
    <source>
        <dbReference type="Proteomes" id="UP000622580"/>
    </source>
</evidence>
<dbReference type="Gene3D" id="1.10.246.130">
    <property type="match status" value="1"/>
</dbReference>
<dbReference type="Proteomes" id="UP000622580">
    <property type="component" value="Unassembled WGS sequence"/>
</dbReference>
<dbReference type="RefSeq" id="WP_215338510.1">
    <property type="nucleotide sequence ID" value="NZ_JAGSGD010000001.1"/>
</dbReference>
<dbReference type="PRINTS" id="PR01210">
    <property type="entry name" value="GGTRANSPTASE"/>
</dbReference>
<comment type="caution">
    <text evidence="2">The sequence shown here is derived from an EMBL/GenBank/DDBJ whole genome shotgun (WGS) entry which is preliminary data.</text>
</comment>
<dbReference type="InterPro" id="IPR052896">
    <property type="entry name" value="GGT-like_enzyme"/>
</dbReference>
<feature type="region of interest" description="Disordered" evidence="1">
    <location>
        <begin position="1"/>
        <end position="23"/>
    </location>
</feature>
<dbReference type="AlphaFoldDB" id="A0A941CXV8"/>
<dbReference type="PANTHER" id="PTHR43881">
    <property type="entry name" value="GAMMA-GLUTAMYLTRANSPEPTIDASE (AFU_ORTHOLOGUE AFUA_4G13580)"/>
    <property type="match status" value="1"/>
</dbReference>
<dbReference type="InterPro" id="IPR043137">
    <property type="entry name" value="GGT_ssub_C"/>
</dbReference>
<evidence type="ECO:0000313" key="2">
    <source>
        <dbReference type="EMBL" id="MBR7618635.1"/>
    </source>
</evidence>
<accession>A0A941CXV8</accession>
<dbReference type="SUPFAM" id="SSF56235">
    <property type="entry name" value="N-terminal nucleophile aminohydrolases (Ntn hydrolases)"/>
    <property type="match status" value="1"/>
</dbReference>
<name>A0A941CXV8_9CAUL</name>
<dbReference type="Pfam" id="PF01019">
    <property type="entry name" value="G_glu_transpept"/>
    <property type="match status" value="1"/>
</dbReference>
<reference evidence="2" key="1">
    <citation type="submission" date="2021-04" db="EMBL/GenBank/DDBJ databases">
        <title>Draft genome assembly of strain Phenylobacterium sp. 20VBR1 using MiniION and Illumina platforms.</title>
        <authorList>
            <person name="Thomas F.A."/>
            <person name="Krishnan K.P."/>
            <person name="Sinha R.K."/>
        </authorList>
    </citation>
    <scope>NUCLEOTIDE SEQUENCE</scope>
    <source>
        <strain evidence="2">20VBR1</strain>
    </source>
</reference>